<dbReference type="AlphaFoldDB" id="A0A366DQC3"/>
<accession>A0A366DQC3</accession>
<evidence type="ECO:0000313" key="2">
    <source>
        <dbReference type="Proteomes" id="UP000252254"/>
    </source>
</evidence>
<protein>
    <submittedName>
        <fullName evidence="1">Uncharacterized protein</fullName>
    </submittedName>
</protein>
<name>A0A366DQC3_9BACI</name>
<gene>
    <name evidence="1" type="ORF">DES48_11515</name>
</gene>
<sequence length="76" mass="8774">MSNSITPNYDDLMNISEDELAETLSDLNNASLRKLVKEIIKAIDDYRAYCHHLEHKNQLLYGRLNNIVALAEKEIK</sequence>
<dbReference type="Proteomes" id="UP000252254">
    <property type="component" value="Unassembled WGS sequence"/>
</dbReference>
<proteinExistence type="predicted"/>
<reference evidence="1 2" key="1">
    <citation type="submission" date="2018-06" db="EMBL/GenBank/DDBJ databases">
        <title>Genomic Encyclopedia of Type Strains, Phase IV (KMG-IV): sequencing the most valuable type-strain genomes for metagenomic binning, comparative biology and taxonomic classification.</title>
        <authorList>
            <person name="Goeker M."/>
        </authorList>
    </citation>
    <scope>NUCLEOTIDE SEQUENCE [LARGE SCALE GENOMIC DNA]</scope>
    <source>
        <strain evidence="1 2">DSM 15140</strain>
    </source>
</reference>
<dbReference type="OrthoDB" id="9965686at2"/>
<dbReference type="EMBL" id="QNRI01000015">
    <property type="protein sequence ID" value="RBO92277.1"/>
    <property type="molecule type" value="Genomic_DNA"/>
</dbReference>
<keyword evidence="2" id="KW-1185">Reference proteome</keyword>
<organism evidence="1 2">
    <name type="scientific">Paraliobacillus ryukyuensis</name>
    <dbReference type="NCBI Taxonomy" id="200904"/>
    <lineage>
        <taxon>Bacteria</taxon>
        <taxon>Bacillati</taxon>
        <taxon>Bacillota</taxon>
        <taxon>Bacilli</taxon>
        <taxon>Bacillales</taxon>
        <taxon>Bacillaceae</taxon>
        <taxon>Paraliobacillus</taxon>
    </lineage>
</organism>
<dbReference type="RefSeq" id="WP_113870089.1">
    <property type="nucleotide sequence ID" value="NZ_BAABQN010000018.1"/>
</dbReference>
<comment type="caution">
    <text evidence="1">The sequence shown here is derived from an EMBL/GenBank/DDBJ whole genome shotgun (WGS) entry which is preliminary data.</text>
</comment>
<evidence type="ECO:0000313" key="1">
    <source>
        <dbReference type="EMBL" id="RBO92277.1"/>
    </source>
</evidence>